<gene>
    <name evidence="1" type="ORF">RM573_03625</name>
</gene>
<dbReference type="EMBL" id="JAVRIF010000001">
    <property type="protein sequence ID" value="MDT0602671.1"/>
    <property type="molecule type" value="Genomic_DNA"/>
</dbReference>
<keyword evidence="2" id="KW-1185">Reference proteome</keyword>
<comment type="caution">
    <text evidence="1">The sequence shown here is derived from an EMBL/GenBank/DDBJ whole genome shotgun (WGS) entry which is preliminary data.</text>
</comment>
<evidence type="ECO:0000313" key="2">
    <source>
        <dbReference type="Proteomes" id="UP001266357"/>
    </source>
</evidence>
<organism evidence="1 2">
    <name type="scientific">Thalassotalea castellviae</name>
    <dbReference type="NCBI Taxonomy" id="3075612"/>
    <lineage>
        <taxon>Bacteria</taxon>
        <taxon>Pseudomonadati</taxon>
        <taxon>Pseudomonadota</taxon>
        <taxon>Gammaproteobacteria</taxon>
        <taxon>Alteromonadales</taxon>
        <taxon>Colwelliaceae</taxon>
        <taxon>Thalassotalea</taxon>
    </lineage>
</organism>
<reference evidence="1 2" key="1">
    <citation type="submission" date="2023-09" db="EMBL/GenBank/DDBJ databases">
        <authorList>
            <person name="Rey-Velasco X."/>
        </authorList>
    </citation>
    <scope>NUCLEOTIDE SEQUENCE [LARGE SCALE GENOMIC DNA]</scope>
    <source>
        <strain evidence="1 2">W431</strain>
    </source>
</reference>
<protein>
    <recommendedName>
        <fullName evidence="3">Apea-like HEPN domain-containing protein</fullName>
    </recommendedName>
</protein>
<sequence>MDENSVIDSGFESLRVGSMHHNLNQIVQFHNHVHGFFNTNLTSSQQDEELSQKEKILLKLEYETHLPNNLRQSVFLMMFGHLEEHLYLAWCSNGRNIEEKNDSADGIKKFKRLFTNLGVELKTDQDYQLIVDAYKVRSAFIHTAGRVDFIKKSEELESVVSKHHKFFEITNKRVNLTNVGILNFNRSVAAFTEKVTRAAIRK</sequence>
<dbReference type="RefSeq" id="WP_311577324.1">
    <property type="nucleotide sequence ID" value="NZ_JAVRIF010000001.1"/>
</dbReference>
<proteinExistence type="predicted"/>
<accession>A0ABU3A136</accession>
<evidence type="ECO:0000313" key="1">
    <source>
        <dbReference type="EMBL" id="MDT0602671.1"/>
    </source>
</evidence>
<dbReference type="Proteomes" id="UP001266357">
    <property type="component" value="Unassembled WGS sequence"/>
</dbReference>
<evidence type="ECO:0008006" key="3">
    <source>
        <dbReference type="Google" id="ProtNLM"/>
    </source>
</evidence>
<name>A0ABU3A136_9GAMM</name>